<dbReference type="OrthoDB" id="5062115at2759"/>
<sequence>MGLSKTARAKVIRPRDPVDCSTNTRYGTVNLGTGGIPGPIAFGSMIDKSCLLWQDQCGEQGSCYVYQNSAMSRYTFIAGLVYKVMLPLNFTLG</sequence>
<keyword evidence="2" id="KW-1185">Reference proteome</keyword>
<dbReference type="GO" id="GO:0016323">
    <property type="term" value="C:basolateral plasma membrane"/>
    <property type="evidence" value="ECO:0007669"/>
    <property type="project" value="TreeGrafter"/>
</dbReference>
<organism evidence="1 2">
    <name type="scientific">Limosa lapponica baueri</name>
    <dbReference type="NCBI Taxonomy" id="1758121"/>
    <lineage>
        <taxon>Eukaryota</taxon>
        <taxon>Metazoa</taxon>
        <taxon>Chordata</taxon>
        <taxon>Craniata</taxon>
        <taxon>Vertebrata</taxon>
        <taxon>Euteleostomi</taxon>
        <taxon>Archelosauria</taxon>
        <taxon>Archosauria</taxon>
        <taxon>Dinosauria</taxon>
        <taxon>Saurischia</taxon>
        <taxon>Theropoda</taxon>
        <taxon>Coelurosauria</taxon>
        <taxon>Aves</taxon>
        <taxon>Neognathae</taxon>
        <taxon>Neoaves</taxon>
        <taxon>Charadriiformes</taxon>
        <taxon>Scolopacidae</taxon>
        <taxon>Limosa</taxon>
    </lineage>
</organism>
<dbReference type="Pfam" id="PF03137">
    <property type="entry name" value="OATP"/>
    <property type="match status" value="1"/>
</dbReference>
<evidence type="ECO:0000313" key="2">
    <source>
        <dbReference type="Proteomes" id="UP000233556"/>
    </source>
</evidence>
<reference evidence="2" key="2">
    <citation type="submission" date="2017-12" db="EMBL/GenBank/DDBJ databases">
        <title>Genome sequence of the Bar-tailed Godwit (Limosa lapponica baueri).</title>
        <authorList>
            <person name="Lima N.C.B."/>
            <person name="Parody-Merino A.M."/>
            <person name="Battley P.F."/>
            <person name="Fidler A.E."/>
            <person name="Prosdocimi F."/>
        </authorList>
    </citation>
    <scope>NUCLEOTIDE SEQUENCE [LARGE SCALE GENOMIC DNA]</scope>
</reference>
<dbReference type="GO" id="GO:0015349">
    <property type="term" value="F:thyroid hormone transmembrane transporter activity"/>
    <property type="evidence" value="ECO:0007669"/>
    <property type="project" value="TreeGrafter"/>
</dbReference>
<dbReference type="EMBL" id="KZ519331">
    <property type="protein sequence ID" value="PKU28754.1"/>
    <property type="molecule type" value="Genomic_DNA"/>
</dbReference>
<dbReference type="PANTHER" id="PTHR11388:SF100">
    <property type="entry name" value="SOLUTE CARRIER ORGANIC ANION TRANSPORTER FAMILY MEMBER 4A1"/>
    <property type="match status" value="1"/>
</dbReference>
<dbReference type="InterPro" id="IPR004156">
    <property type="entry name" value="OATP"/>
</dbReference>
<dbReference type="Proteomes" id="UP000233556">
    <property type="component" value="Unassembled WGS sequence"/>
</dbReference>
<protein>
    <submittedName>
        <fullName evidence="1">Solute carrier organic anion transporter family member 4a1</fullName>
    </submittedName>
</protein>
<dbReference type="GO" id="GO:0043252">
    <property type="term" value="P:sodium-independent organic anion transport"/>
    <property type="evidence" value="ECO:0007669"/>
    <property type="project" value="TreeGrafter"/>
</dbReference>
<name>A0A2I0T4M7_LIMLA</name>
<evidence type="ECO:0000313" key="1">
    <source>
        <dbReference type="EMBL" id="PKU28754.1"/>
    </source>
</evidence>
<gene>
    <name evidence="1" type="ORF">llap_20942</name>
</gene>
<dbReference type="PANTHER" id="PTHR11388">
    <property type="entry name" value="ORGANIC ANION TRANSPORTER"/>
    <property type="match status" value="1"/>
</dbReference>
<dbReference type="AlphaFoldDB" id="A0A2I0T4M7"/>
<accession>A0A2I0T4M7</accession>
<reference evidence="2" key="1">
    <citation type="submission" date="2017-11" db="EMBL/GenBank/DDBJ databases">
        <authorList>
            <person name="Lima N.C."/>
            <person name="Parody-Merino A.M."/>
            <person name="Battley P.F."/>
            <person name="Fidler A.E."/>
            <person name="Prosdocimi F."/>
        </authorList>
    </citation>
    <scope>NUCLEOTIDE SEQUENCE [LARGE SCALE GENOMIC DNA]</scope>
</reference>
<dbReference type="GO" id="GO:0015347">
    <property type="term" value="F:sodium-independent organic anion transmembrane transporter activity"/>
    <property type="evidence" value="ECO:0007669"/>
    <property type="project" value="TreeGrafter"/>
</dbReference>
<proteinExistence type="predicted"/>